<dbReference type="EMBL" id="CASHSV030000513">
    <property type="protein sequence ID" value="CAJ2667922.1"/>
    <property type="molecule type" value="Genomic_DNA"/>
</dbReference>
<gene>
    <name evidence="1" type="ORF">MILVUS5_LOCUS32424</name>
</gene>
<dbReference type="Proteomes" id="UP001177021">
    <property type="component" value="Unassembled WGS sequence"/>
</dbReference>
<keyword evidence="2" id="KW-1185">Reference proteome</keyword>
<comment type="caution">
    <text evidence="1">The sequence shown here is derived from an EMBL/GenBank/DDBJ whole genome shotgun (WGS) entry which is preliminary data.</text>
</comment>
<protein>
    <submittedName>
        <fullName evidence="1">Uncharacterized protein</fullName>
    </submittedName>
</protein>
<sequence length="66" mass="7388">MPANQYTAVSLNAFLQMGGSALFKRYKSQFIKMLNVVSVNFLVNLKSHNVPESKIIAADIHAYIED</sequence>
<proteinExistence type="predicted"/>
<name>A0ACB0LLA5_TRIPR</name>
<evidence type="ECO:0000313" key="2">
    <source>
        <dbReference type="Proteomes" id="UP001177021"/>
    </source>
</evidence>
<reference evidence="1" key="1">
    <citation type="submission" date="2023-10" db="EMBL/GenBank/DDBJ databases">
        <authorList>
            <person name="Rodriguez Cubillos JULIANA M."/>
            <person name="De Vega J."/>
        </authorList>
    </citation>
    <scope>NUCLEOTIDE SEQUENCE</scope>
</reference>
<accession>A0ACB0LLA5</accession>
<evidence type="ECO:0000313" key="1">
    <source>
        <dbReference type="EMBL" id="CAJ2667922.1"/>
    </source>
</evidence>
<organism evidence="1 2">
    <name type="scientific">Trifolium pratense</name>
    <name type="common">Red clover</name>
    <dbReference type="NCBI Taxonomy" id="57577"/>
    <lineage>
        <taxon>Eukaryota</taxon>
        <taxon>Viridiplantae</taxon>
        <taxon>Streptophyta</taxon>
        <taxon>Embryophyta</taxon>
        <taxon>Tracheophyta</taxon>
        <taxon>Spermatophyta</taxon>
        <taxon>Magnoliopsida</taxon>
        <taxon>eudicotyledons</taxon>
        <taxon>Gunneridae</taxon>
        <taxon>Pentapetalae</taxon>
        <taxon>rosids</taxon>
        <taxon>fabids</taxon>
        <taxon>Fabales</taxon>
        <taxon>Fabaceae</taxon>
        <taxon>Papilionoideae</taxon>
        <taxon>50 kb inversion clade</taxon>
        <taxon>NPAAA clade</taxon>
        <taxon>Hologalegina</taxon>
        <taxon>IRL clade</taxon>
        <taxon>Trifolieae</taxon>
        <taxon>Trifolium</taxon>
    </lineage>
</organism>